<reference evidence="2" key="1">
    <citation type="submission" date="2020-08" db="EMBL/GenBank/DDBJ databases">
        <title>Multicomponent nature underlies the extraordinary mechanical properties of spider dragline silk.</title>
        <authorList>
            <person name="Kono N."/>
            <person name="Nakamura H."/>
            <person name="Mori M."/>
            <person name="Yoshida Y."/>
            <person name="Ohtoshi R."/>
            <person name="Malay A.D."/>
            <person name="Moran D.A.P."/>
            <person name="Tomita M."/>
            <person name="Numata K."/>
            <person name="Arakawa K."/>
        </authorList>
    </citation>
    <scope>NUCLEOTIDE SEQUENCE</scope>
</reference>
<proteinExistence type="predicted"/>
<dbReference type="EMBL" id="BMAU01021093">
    <property type="protein sequence ID" value="GFX90223.1"/>
    <property type="molecule type" value="Genomic_DNA"/>
</dbReference>
<comment type="caution">
    <text evidence="2">The sequence shown here is derived from an EMBL/GenBank/DDBJ whole genome shotgun (WGS) entry which is preliminary data.</text>
</comment>
<evidence type="ECO:0000313" key="3">
    <source>
        <dbReference type="Proteomes" id="UP000887159"/>
    </source>
</evidence>
<feature type="compositionally biased region" description="Basic and acidic residues" evidence="1">
    <location>
        <begin position="16"/>
        <end position="27"/>
    </location>
</feature>
<evidence type="ECO:0000256" key="1">
    <source>
        <dbReference type="SAM" id="MobiDB-lite"/>
    </source>
</evidence>
<dbReference type="Proteomes" id="UP000887159">
    <property type="component" value="Unassembled WGS sequence"/>
</dbReference>
<sequence length="101" mass="12144">MRVKISNCIKKRARKTRAERNEVRRLEQQQSRRFAVNRRRTNDQQRQQAHRQRARCSFERAQRVVEYSNTYAQLQSDNYAIVGNPDKTPAGEHIRRFNARS</sequence>
<feature type="region of interest" description="Disordered" evidence="1">
    <location>
        <begin position="11"/>
        <end position="55"/>
    </location>
</feature>
<keyword evidence="3" id="KW-1185">Reference proteome</keyword>
<dbReference type="AlphaFoldDB" id="A0A8X6UWB2"/>
<protein>
    <submittedName>
        <fullName evidence="2">Uncharacterized protein</fullName>
    </submittedName>
</protein>
<evidence type="ECO:0000313" key="2">
    <source>
        <dbReference type="EMBL" id="GFX90223.1"/>
    </source>
</evidence>
<gene>
    <name evidence="2" type="ORF">TNCV_2449981</name>
</gene>
<accession>A0A8X6UWB2</accession>
<name>A0A8X6UWB2_TRICX</name>
<organism evidence="2 3">
    <name type="scientific">Trichonephila clavipes</name>
    <name type="common">Golden silk orbweaver</name>
    <name type="synonym">Nephila clavipes</name>
    <dbReference type="NCBI Taxonomy" id="2585209"/>
    <lineage>
        <taxon>Eukaryota</taxon>
        <taxon>Metazoa</taxon>
        <taxon>Ecdysozoa</taxon>
        <taxon>Arthropoda</taxon>
        <taxon>Chelicerata</taxon>
        <taxon>Arachnida</taxon>
        <taxon>Araneae</taxon>
        <taxon>Araneomorphae</taxon>
        <taxon>Entelegynae</taxon>
        <taxon>Araneoidea</taxon>
        <taxon>Nephilidae</taxon>
        <taxon>Trichonephila</taxon>
    </lineage>
</organism>